<dbReference type="PANTHER" id="PTHR11926">
    <property type="entry name" value="GLUCOSYL/GLUCURONOSYL TRANSFERASES"/>
    <property type="match status" value="1"/>
</dbReference>
<evidence type="ECO:0000256" key="5">
    <source>
        <dbReference type="ARBA" id="ARBA00051827"/>
    </source>
</evidence>
<keyword evidence="2 6" id="KW-0328">Glycosyltransferase</keyword>
<dbReference type="AlphaFoldDB" id="A0A7J0E6M5"/>
<evidence type="ECO:0000256" key="6">
    <source>
        <dbReference type="RuleBase" id="RU003718"/>
    </source>
</evidence>
<dbReference type="OrthoDB" id="5835829at2759"/>
<evidence type="ECO:0000256" key="4">
    <source>
        <dbReference type="ARBA" id="ARBA00023241"/>
    </source>
</evidence>
<reference evidence="8 9" key="1">
    <citation type="submission" date="2019-07" db="EMBL/GenBank/DDBJ databases">
        <title>De Novo Assembly of kiwifruit Actinidia rufa.</title>
        <authorList>
            <person name="Sugita-Konishi S."/>
            <person name="Sato K."/>
            <person name="Mori E."/>
            <person name="Abe Y."/>
            <person name="Kisaki G."/>
            <person name="Hamano K."/>
            <person name="Suezawa K."/>
            <person name="Otani M."/>
            <person name="Fukuda T."/>
            <person name="Manabe T."/>
            <person name="Gomi K."/>
            <person name="Tabuchi M."/>
            <person name="Akimitsu K."/>
            <person name="Kataoka I."/>
        </authorList>
    </citation>
    <scope>NUCLEOTIDE SEQUENCE [LARGE SCALE GENOMIC DNA]</scope>
    <source>
        <strain evidence="9">cv. Fuchu</strain>
    </source>
</reference>
<proteinExistence type="inferred from homology"/>
<name>A0A7J0E6M5_9ERIC</name>
<evidence type="ECO:0000313" key="8">
    <source>
        <dbReference type="EMBL" id="GFY82153.1"/>
    </source>
</evidence>
<dbReference type="FunFam" id="3.40.50.2000:FF:000065">
    <property type="entry name" value="Glycosyltransferase"/>
    <property type="match status" value="1"/>
</dbReference>
<protein>
    <recommendedName>
        <fullName evidence="7">Glycosyltransferase</fullName>
        <ecNumber evidence="7">2.4.1.-</ecNumber>
    </recommendedName>
</protein>
<dbReference type="Pfam" id="PF00201">
    <property type="entry name" value="UDPGT"/>
    <property type="match status" value="1"/>
</dbReference>
<comment type="caution">
    <text evidence="8">The sequence shown here is derived from an EMBL/GenBank/DDBJ whole genome shotgun (WGS) entry which is preliminary data.</text>
</comment>
<keyword evidence="3 6" id="KW-0808">Transferase</keyword>
<dbReference type="InterPro" id="IPR002213">
    <property type="entry name" value="UDP_glucos_trans"/>
</dbReference>
<dbReference type="GO" id="GO:0009813">
    <property type="term" value="P:flavonoid biosynthetic process"/>
    <property type="evidence" value="ECO:0007669"/>
    <property type="project" value="UniProtKB-KW"/>
</dbReference>
<evidence type="ECO:0000256" key="2">
    <source>
        <dbReference type="ARBA" id="ARBA00022676"/>
    </source>
</evidence>
<organism evidence="8 9">
    <name type="scientific">Actinidia rufa</name>
    <dbReference type="NCBI Taxonomy" id="165716"/>
    <lineage>
        <taxon>Eukaryota</taxon>
        <taxon>Viridiplantae</taxon>
        <taxon>Streptophyta</taxon>
        <taxon>Embryophyta</taxon>
        <taxon>Tracheophyta</taxon>
        <taxon>Spermatophyta</taxon>
        <taxon>Magnoliopsida</taxon>
        <taxon>eudicotyledons</taxon>
        <taxon>Gunneridae</taxon>
        <taxon>Pentapetalae</taxon>
        <taxon>asterids</taxon>
        <taxon>Ericales</taxon>
        <taxon>Actinidiaceae</taxon>
        <taxon>Actinidia</taxon>
    </lineage>
</organism>
<dbReference type="Proteomes" id="UP000585474">
    <property type="component" value="Unassembled WGS sequence"/>
</dbReference>
<dbReference type="EC" id="2.4.1.-" evidence="7"/>
<gene>
    <name evidence="8" type="ORF">Acr_02g0003930</name>
</gene>
<evidence type="ECO:0000256" key="7">
    <source>
        <dbReference type="RuleBase" id="RU362057"/>
    </source>
</evidence>
<dbReference type="CDD" id="cd03784">
    <property type="entry name" value="GT1_Gtf-like"/>
    <property type="match status" value="1"/>
</dbReference>
<dbReference type="PROSITE" id="PS00375">
    <property type="entry name" value="UDPGT"/>
    <property type="match status" value="1"/>
</dbReference>
<sequence>MDRLRLDLPSHVLIFPYPAPSHVGSMLQLAELLCHGGLHVTFLVTHYIHGRLLRHSDVQSRFAPYSGFRLEPISDGLPEDDPRSGDKIMDLFHSFGATAKPHFREFLKSNRQQNCDTQNPINCILADGLMSFPIDVAEEFGIPIICFKASSTCHLWVYFCVPRLVEDGVFPFKGTDLDAPIASVPGMERFLRRCDLPSFFRAQDVADRDFQMILNETLQIPRAKALILNTFEDLEGPILAHARSVCPKIYTIGPLHTHLKNRLQSPISSNSLWEEDSNCMTWLDTQPSRSVIYVSFGSITMVSRDQLMEFWHALVNSGKRFLWVVRPGSVAGEGESQTPTELVEGTRERGYMVGWAPQEEVLAHEAVGGFLTHSGWNSTLESIVAAVPMICWPWFGDQQINSRFVEEVWKLGLDMKDTCDRVIIEKMVRDLMNDRRQEFTQSADRMAELAKEAVREGGSSYCNLDRLIEDIRLLSADGAHVLIGRE</sequence>
<comment type="similarity">
    <text evidence="1 6">Belongs to the UDP-glycosyltransferase family.</text>
</comment>
<dbReference type="Gene3D" id="3.40.50.2000">
    <property type="entry name" value="Glycogen Phosphorylase B"/>
    <property type="match status" value="2"/>
</dbReference>
<evidence type="ECO:0000313" key="9">
    <source>
        <dbReference type="Proteomes" id="UP000585474"/>
    </source>
</evidence>
<dbReference type="EMBL" id="BJWL01000002">
    <property type="protein sequence ID" value="GFY82153.1"/>
    <property type="molecule type" value="Genomic_DNA"/>
</dbReference>
<evidence type="ECO:0000256" key="1">
    <source>
        <dbReference type="ARBA" id="ARBA00009995"/>
    </source>
</evidence>
<dbReference type="PANTHER" id="PTHR11926:SF1392">
    <property type="entry name" value="GLYCOSYLTRANSFERASE"/>
    <property type="match status" value="1"/>
</dbReference>
<evidence type="ECO:0000256" key="3">
    <source>
        <dbReference type="ARBA" id="ARBA00022679"/>
    </source>
</evidence>
<dbReference type="GO" id="GO:0080043">
    <property type="term" value="F:quercetin 3-O-glucosyltransferase activity"/>
    <property type="evidence" value="ECO:0007669"/>
    <property type="project" value="TreeGrafter"/>
</dbReference>
<dbReference type="GO" id="GO:0102970">
    <property type="term" value="F:7-deoxyloganetic acid glucosyltransferase activity"/>
    <property type="evidence" value="ECO:0007669"/>
    <property type="project" value="UniProtKB-EC"/>
</dbReference>
<keyword evidence="4" id="KW-0284">Flavonoid biosynthesis</keyword>
<dbReference type="SUPFAM" id="SSF53756">
    <property type="entry name" value="UDP-Glycosyltransferase/glycogen phosphorylase"/>
    <property type="match status" value="1"/>
</dbReference>
<comment type="catalytic activity">
    <reaction evidence="5">
        <text>7-deoxyloganetate + UDP-alpha-D-glucose = 7-deoxyloganate + UDP + H(+)</text>
        <dbReference type="Rhea" id="RHEA:39895"/>
        <dbReference type="ChEBI" id="CHEBI:15378"/>
        <dbReference type="ChEBI" id="CHEBI:58223"/>
        <dbReference type="ChEBI" id="CHEBI:58885"/>
        <dbReference type="ChEBI" id="CHEBI:76844"/>
        <dbReference type="ChEBI" id="CHEBI:76846"/>
        <dbReference type="EC" id="2.4.1.323"/>
    </reaction>
</comment>
<dbReference type="FunFam" id="3.40.50.2000:FF:000040">
    <property type="entry name" value="UDP-glycosyltransferase 76C1"/>
    <property type="match status" value="1"/>
</dbReference>
<dbReference type="InterPro" id="IPR035595">
    <property type="entry name" value="UDP_glycos_trans_CS"/>
</dbReference>
<dbReference type="GO" id="GO:0080044">
    <property type="term" value="F:quercetin 7-O-glucosyltransferase activity"/>
    <property type="evidence" value="ECO:0007669"/>
    <property type="project" value="TreeGrafter"/>
</dbReference>
<keyword evidence="9" id="KW-1185">Reference proteome</keyword>
<accession>A0A7J0E6M5</accession>